<evidence type="ECO:0000256" key="2">
    <source>
        <dbReference type="ARBA" id="ARBA00022679"/>
    </source>
</evidence>
<name>A0A1H8JKK7_9SPHI</name>
<dbReference type="Proteomes" id="UP000198942">
    <property type="component" value="Unassembled WGS sequence"/>
</dbReference>
<evidence type="ECO:0000256" key="4">
    <source>
        <dbReference type="SAM" id="Phobius"/>
    </source>
</evidence>
<keyword evidence="4" id="KW-1133">Transmembrane helix</keyword>
<reference evidence="7" key="1">
    <citation type="submission" date="2016-10" db="EMBL/GenBank/DDBJ databases">
        <authorList>
            <person name="Varghese N."/>
            <person name="Submissions S."/>
        </authorList>
    </citation>
    <scope>NUCLEOTIDE SEQUENCE [LARGE SCALE GENOMIC DNA]</scope>
    <source>
        <strain evidence="7">Gh-48</strain>
    </source>
</reference>
<protein>
    <submittedName>
        <fullName evidence="6">1-acyl-sn-glycerol-3-phosphate acyltransferase</fullName>
    </submittedName>
</protein>
<dbReference type="GO" id="GO:0003841">
    <property type="term" value="F:1-acylglycerol-3-phosphate O-acyltransferase activity"/>
    <property type="evidence" value="ECO:0007669"/>
    <property type="project" value="TreeGrafter"/>
</dbReference>
<proteinExistence type="predicted"/>
<dbReference type="CDD" id="cd07989">
    <property type="entry name" value="LPLAT_AGPAT-like"/>
    <property type="match status" value="1"/>
</dbReference>
<evidence type="ECO:0000256" key="3">
    <source>
        <dbReference type="ARBA" id="ARBA00023315"/>
    </source>
</evidence>
<dbReference type="STRING" id="551995.SAMN05192574_104225"/>
<evidence type="ECO:0000313" key="6">
    <source>
        <dbReference type="EMBL" id="SEN81242.1"/>
    </source>
</evidence>
<keyword evidence="4" id="KW-0812">Transmembrane</keyword>
<dbReference type="PANTHER" id="PTHR10434">
    <property type="entry name" value="1-ACYL-SN-GLYCEROL-3-PHOSPHATE ACYLTRANSFERASE"/>
    <property type="match status" value="1"/>
</dbReference>
<dbReference type="InterPro" id="IPR002123">
    <property type="entry name" value="Plipid/glycerol_acylTrfase"/>
</dbReference>
<dbReference type="SMART" id="SM00563">
    <property type="entry name" value="PlsC"/>
    <property type="match status" value="1"/>
</dbReference>
<feature type="domain" description="Phospholipid/glycerol acyltransferase" evidence="5">
    <location>
        <begin position="72"/>
        <end position="187"/>
    </location>
</feature>
<evidence type="ECO:0000259" key="5">
    <source>
        <dbReference type="SMART" id="SM00563"/>
    </source>
</evidence>
<keyword evidence="2 6" id="KW-0808">Transferase</keyword>
<comment type="pathway">
    <text evidence="1">Lipid metabolism.</text>
</comment>
<gene>
    <name evidence="6" type="ORF">SAMN05192574_104225</name>
</gene>
<dbReference type="GO" id="GO:0006654">
    <property type="term" value="P:phosphatidic acid biosynthetic process"/>
    <property type="evidence" value="ECO:0007669"/>
    <property type="project" value="TreeGrafter"/>
</dbReference>
<evidence type="ECO:0000256" key="1">
    <source>
        <dbReference type="ARBA" id="ARBA00005189"/>
    </source>
</evidence>
<dbReference type="EMBL" id="FOCL01000004">
    <property type="protein sequence ID" value="SEN81242.1"/>
    <property type="molecule type" value="Genomic_DNA"/>
</dbReference>
<keyword evidence="3 6" id="KW-0012">Acyltransferase</keyword>
<evidence type="ECO:0000313" key="7">
    <source>
        <dbReference type="Proteomes" id="UP000198942"/>
    </source>
</evidence>
<dbReference type="AlphaFoldDB" id="A0A1H8JKK7"/>
<dbReference type="Pfam" id="PF01553">
    <property type="entry name" value="Acyltransferase"/>
    <property type="match status" value="1"/>
</dbReference>
<keyword evidence="7" id="KW-1185">Reference proteome</keyword>
<sequence>MILRKVHVYLYIVSVALGYLILWPFFYYFSRSPERYRTLNSFRRLWGLVSSAFVGIFYRFEYEQPIDWSKPYIICPNHSSNLDISAMCILVKSNCCFMGKQELENGLVTGLFFRTVDIPVNRDSKMSSFRAFKKASEKLQEGVSLIIFPEGGISDNYPPQLCPFKNGPFRLAIELKIPIIPVSSANTWQILWDTGTKHGSRPGFCKFKVHKPVETAHLTVDNADALRDEVFEIINNHLKQGEVTTTYGSQFSGTMQQTGNL</sequence>
<organism evidence="6 7">
    <name type="scientific">Mucilaginibacter gossypiicola</name>
    <dbReference type="NCBI Taxonomy" id="551995"/>
    <lineage>
        <taxon>Bacteria</taxon>
        <taxon>Pseudomonadati</taxon>
        <taxon>Bacteroidota</taxon>
        <taxon>Sphingobacteriia</taxon>
        <taxon>Sphingobacteriales</taxon>
        <taxon>Sphingobacteriaceae</taxon>
        <taxon>Mucilaginibacter</taxon>
    </lineage>
</organism>
<feature type="transmembrane region" description="Helical" evidence="4">
    <location>
        <begin position="6"/>
        <end position="29"/>
    </location>
</feature>
<dbReference type="SUPFAM" id="SSF69593">
    <property type="entry name" value="Glycerol-3-phosphate (1)-acyltransferase"/>
    <property type="match status" value="1"/>
</dbReference>
<dbReference type="PANTHER" id="PTHR10434:SF11">
    <property type="entry name" value="1-ACYL-SN-GLYCEROL-3-PHOSPHATE ACYLTRANSFERASE"/>
    <property type="match status" value="1"/>
</dbReference>
<accession>A0A1H8JKK7</accession>
<keyword evidence="4" id="KW-0472">Membrane</keyword>